<feature type="binding site" evidence="4">
    <location>
        <position position="132"/>
    </location>
    <ligand>
        <name>D-ribulose 5-phosphate</name>
        <dbReference type="ChEBI" id="CHEBI:58121"/>
    </ligand>
</feature>
<evidence type="ECO:0000313" key="5">
    <source>
        <dbReference type="EMBL" id="PIW74599.1"/>
    </source>
</evidence>
<dbReference type="GO" id="GO:0019316">
    <property type="term" value="P:D-allose catabolic process"/>
    <property type="evidence" value="ECO:0007669"/>
    <property type="project" value="TreeGrafter"/>
</dbReference>
<dbReference type="AlphaFoldDB" id="A0A2M7IDP2"/>
<feature type="binding site" evidence="4">
    <location>
        <begin position="7"/>
        <end position="8"/>
    </location>
    <ligand>
        <name>D-ribulose 5-phosphate</name>
        <dbReference type="ChEBI" id="CHEBI:58121"/>
    </ligand>
</feature>
<evidence type="ECO:0000313" key="6">
    <source>
        <dbReference type="Proteomes" id="UP000231673"/>
    </source>
</evidence>
<feature type="binding site" evidence="4">
    <location>
        <begin position="65"/>
        <end position="69"/>
    </location>
    <ligand>
        <name>D-ribulose 5-phosphate</name>
        <dbReference type="ChEBI" id="CHEBI:58121"/>
    </ligand>
</feature>
<feature type="active site" description="Proton donor" evidence="3">
    <location>
        <position position="97"/>
    </location>
</feature>
<feature type="binding site" evidence="4">
    <location>
        <position position="136"/>
    </location>
    <ligand>
        <name>D-ribulose 5-phosphate</name>
        <dbReference type="ChEBI" id="CHEBI:58121"/>
    </ligand>
</feature>
<reference evidence="6" key="1">
    <citation type="submission" date="2017-09" db="EMBL/GenBank/DDBJ databases">
        <title>Depth-based differentiation of microbial function through sediment-hosted aquifers and enrichment of novel symbionts in the deep terrestrial subsurface.</title>
        <authorList>
            <person name="Probst A.J."/>
            <person name="Ladd B."/>
            <person name="Jarett J.K."/>
            <person name="Geller-Mcgrath D.E."/>
            <person name="Sieber C.M.K."/>
            <person name="Emerson J.B."/>
            <person name="Anantharaman K."/>
            <person name="Thomas B.C."/>
            <person name="Malmstrom R."/>
            <person name="Stieglmeier M."/>
            <person name="Klingl A."/>
            <person name="Woyke T."/>
            <person name="Ryan C.M."/>
            <person name="Banfield J.F."/>
        </authorList>
    </citation>
    <scope>NUCLEOTIDE SEQUENCE [LARGE SCALE GENOMIC DNA]</scope>
</reference>
<dbReference type="InterPro" id="IPR004785">
    <property type="entry name" value="RpiB"/>
</dbReference>
<comment type="caution">
    <text evidence="5">The sequence shown here is derived from an EMBL/GenBank/DDBJ whole genome shotgun (WGS) entry which is preliminary data.</text>
</comment>
<sequence length="145" mass="16329">MIYIGADHAGYNLKEELKKHLKELGYDFEDLGNKESEPQDDYPDFALKVAQKATETREKGIVICGTGIGSCIVANKVRGARAAAVWDEFTAIQSREHNDANILCLGGRVLDAGTAKKIVRLWLETKFSGEERHLRRIRKIKEIEK</sequence>
<dbReference type="InterPro" id="IPR003500">
    <property type="entry name" value="RpiB_LacA_LacB"/>
</dbReference>
<evidence type="ECO:0000256" key="3">
    <source>
        <dbReference type="PIRSR" id="PIRSR005384-1"/>
    </source>
</evidence>
<dbReference type="Proteomes" id="UP000231673">
    <property type="component" value="Unassembled WGS sequence"/>
</dbReference>
<dbReference type="SUPFAM" id="SSF89623">
    <property type="entry name" value="Ribose/Galactose isomerase RpiB/AlsB"/>
    <property type="match status" value="1"/>
</dbReference>
<gene>
    <name evidence="5" type="primary">rpiB</name>
    <name evidence="5" type="ORF">CO003_01885</name>
</gene>
<dbReference type="PANTHER" id="PTHR30345:SF0">
    <property type="entry name" value="DNA DAMAGE-REPAIR_TOLERATION PROTEIN DRT102"/>
    <property type="match status" value="1"/>
</dbReference>
<organism evidence="5 6">
    <name type="scientific">Candidatus Portnoybacteria bacterium CG_4_8_14_3_um_filter_44_15</name>
    <dbReference type="NCBI Taxonomy" id="1974803"/>
    <lineage>
        <taxon>Bacteria</taxon>
        <taxon>Candidatus Portnoyibacteriota</taxon>
    </lineage>
</organism>
<dbReference type="NCBIfam" id="TIGR01120">
    <property type="entry name" value="rpiB"/>
    <property type="match status" value="1"/>
</dbReference>
<evidence type="ECO:0000256" key="4">
    <source>
        <dbReference type="PIRSR" id="PIRSR005384-2"/>
    </source>
</evidence>
<dbReference type="GO" id="GO:0009052">
    <property type="term" value="P:pentose-phosphate shunt, non-oxidative branch"/>
    <property type="evidence" value="ECO:0007669"/>
    <property type="project" value="TreeGrafter"/>
</dbReference>
<protein>
    <submittedName>
        <fullName evidence="5">Ribose 5-phosphate isomerase B</fullName>
    </submittedName>
</protein>
<dbReference type="GO" id="GO:0004751">
    <property type="term" value="F:ribose-5-phosphate isomerase activity"/>
    <property type="evidence" value="ECO:0007669"/>
    <property type="project" value="TreeGrafter"/>
</dbReference>
<dbReference type="EMBL" id="PFGW01000038">
    <property type="protein sequence ID" value="PIW74599.1"/>
    <property type="molecule type" value="Genomic_DNA"/>
</dbReference>
<dbReference type="InterPro" id="IPR036569">
    <property type="entry name" value="RpiB_LacA_LacB_sf"/>
</dbReference>
<evidence type="ECO:0000256" key="1">
    <source>
        <dbReference type="ARBA" id="ARBA00008754"/>
    </source>
</evidence>
<dbReference type="NCBIfam" id="TIGR00689">
    <property type="entry name" value="rpiB_lacA_lacB"/>
    <property type="match status" value="1"/>
</dbReference>
<feature type="active site" description="Proton acceptor" evidence="3">
    <location>
        <position position="64"/>
    </location>
</feature>
<dbReference type="Pfam" id="PF02502">
    <property type="entry name" value="LacAB_rpiB"/>
    <property type="match status" value="1"/>
</dbReference>
<dbReference type="Gene3D" id="3.40.1400.10">
    <property type="entry name" value="Sugar-phosphate isomerase, RpiB/LacA/LacB"/>
    <property type="match status" value="1"/>
</dbReference>
<accession>A0A2M7IDP2</accession>
<dbReference type="PANTHER" id="PTHR30345">
    <property type="entry name" value="RIBOSE-5-PHOSPHATE ISOMERASE B"/>
    <property type="match status" value="1"/>
</dbReference>
<comment type="similarity">
    <text evidence="1">Belongs to the LacAB/RpiB family.</text>
</comment>
<feature type="binding site" evidence="4">
    <location>
        <position position="98"/>
    </location>
    <ligand>
        <name>D-ribulose 5-phosphate</name>
        <dbReference type="ChEBI" id="CHEBI:58121"/>
    </ligand>
</feature>
<feature type="binding site" evidence="4">
    <location>
        <position position="108"/>
    </location>
    <ligand>
        <name>D-ribulose 5-phosphate</name>
        <dbReference type="ChEBI" id="CHEBI:58121"/>
    </ligand>
</feature>
<proteinExistence type="inferred from homology"/>
<name>A0A2M7IDP2_9BACT</name>
<evidence type="ECO:0000256" key="2">
    <source>
        <dbReference type="ARBA" id="ARBA00023235"/>
    </source>
</evidence>
<dbReference type="NCBIfam" id="NF004051">
    <property type="entry name" value="PRK05571.1"/>
    <property type="match status" value="1"/>
</dbReference>
<dbReference type="PIRSF" id="PIRSF005384">
    <property type="entry name" value="RpiB_LacA_B"/>
    <property type="match status" value="1"/>
</dbReference>
<keyword evidence="2 5" id="KW-0413">Isomerase</keyword>